<dbReference type="Proteomes" id="UP000587586">
    <property type="component" value="Unassembled WGS sequence"/>
</dbReference>
<sequence>MRTKHMLSLLLMLFTLLAALPCRAEPGRLVTIPTRPEVTVSFYYLKRPAAAATLMLLTGGAGGIGMKDGIPTSNNFLVRSRDLFAAGGYNVALVGKPSDRSELDGSFRIGDEHVADLKKVLEYLKKDTGLPVWVVGTSMGTISTAALAGVAAPGELAGIVLTSSVTAQKRIGAVPWQDLAKIRVPVLVLHHQNDECRICRPDEVGQILAGLKNAPVKRQVMVSGGANPRGNPCEALHWHGYIGMEQQVVDLITAWIAKPQP</sequence>
<gene>
    <name evidence="2" type="ORF">GMLC_31800</name>
</gene>
<dbReference type="EMBL" id="BLXZ01000006">
    <property type="protein sequence ID" value="GFO69601.1"/>
    <property type="molecule type" value="Genomic_DNA"/>
</dbReference>
<accession>A0A6V8NAS3</accession>
<feature type="signal peptide" evidence="1">
    <location>
        <begin position="1"/>
        <end position="24"/>
    </location>
</feature>
<dbReference type="AlphaFoldDB" id="A0A6V8NAS3"/>
<proteinExistence type="predicted"/>
<evidence type="ECO:0000256" key="1">
    <source>
        <dbReference type="SAM" id="SignalP"/>
    </source>
</evidence>
<dbReference type="InterPro" id="IPR029058">
    <property type="entry name" value="AB_hydrolase_fold"/>
</dbReference>
<comment type="caution">
    <text evidence="2">The sequence shown here is derived from an EMBL/GenBank/DDBJ whole genome shotgun (WGS) entry which is preliminary data.</text>
</comment>
<keyword evidence="1" id="KW-0732">Signal</keyword>
<dbReference type="Gene3D" id="3.40.50.1820">
    <property type="entry name" value="alpha/beta hydrolase"/>
    <property type="match status" value="1"/>
</dbReference>
<evidence type="ECO:0000313" key="2">
    <source>
        <dbReference type="EMBL" id="GFO69601.1"/>
    </source>
</evidence>
<organism evidence="2 3">
    <name type="scientific">Geomonas limicola</name>
    <dbReference type="NCBI Taxonomy" id="2740186"/>
    <lineage>
        <taxon>Bacteria</taxon>
        <taxon>Pseudomonadati</taxon>
        <taxon>Thermodesulfobacteriota</taxon>
        <taxon>Desulfuromonadia</taxon>
        <taxon>Geobacterales</taxon>
        <taxon>Geobacteraceae</taxon>
        <taxon>Geomonas</taxon>
    </lineage>
</organism>
<protein>
    <recommendedName>
        <fullName evidence="4">Alpha/beta hydrolase</fullName>
    </recommendedName>
</protein>
<evidence type="ECO:0008006" key="4">
    <source>
        <dbReference type="Google" id="ProtNLM"/>
    </source>
</evidence>
<keyword evidence="3" id="KW-1185">Reference proteome</keyword>
<dbReference type="SUPFAM" id="SSF53474">
    <property type="entry name" value="alpha/beta-Hydrolases"/>
    <property type="match status" value="1"/>
</dbReference>
<feature type="chain" id="PRO_5028483168" description="Alpha/beta hydrolase" evidence="1">
    <location>
        <begin position="25"/>
        <end position="261"/>
    </location>
</feature>
<evidence type="ECO:0000313" key="3">
    <source>
        <dbReference type="Proteomes" id="UP000587586"/>
    </source>
</evidence>
<name>A0A6V8NAS3_9BACT</name>
<reference evidence="3" key="1">
    <citation type="submission" date="2020-06" db="EMBL/GenBank/DDBJ databases">
        <title>Draft genomic sequecing of Geomonas sp. Red745.</title>
        <authorList>
            <person name="Itoh H."/>
            <person name="Xu Z.X."/>
            <person name="Ushijima N."/>
            <person name="Masuda Y."/>
            <person name="Shiratori Y."/>
            <person name="Senoo K."/>
        </authorList>
    </citation>
    <scope>NUCLEOTIDE SEQUENCE [LARGE SCALE GENOMIC DNA]</scope>
    <source>
        <strain evidence="3">Red745</strain>
    </source>
</reference>
<dbReference type="RefSeq" id="WP_198424503.1">
    <property type="nucleotide sequence ID" value="NZ_BLXZ01000006.1"/>
</dbReference>